<gene>
    <name evidence="1" type="ORF">T11_8462</name>
</gene>
<reference evidence="1 2" key="1">
    <citation type="submission" date="2015-01" db="EMBL/GenBank/DDBJ databases">
        <title>Evolution of Trichinella species and genotypes.</title>
        <authorList>
            <person name="Korhonen P.K."/>
            <person name="Edoardo P."/>
            <person name="Giuseppe L.R."/>
            <person name="Gasser R.B."/>
        </authorList>
    </citation>
    <scope>NUCLEOTIDE SEQUENCE [LARGE SCALE GENOMIC DNA]</scope>
    <source>
        <strain evidence="1">ISS1029</strain>
    </source>
</reference>
<accession>A0A0V1HZ86</accession>
<proteinExistence type="predicted"/>
<dbReference type="AlphaFoldDB" id="A0A0V1HZ86"/>
<keyword evidence="2" id="KW-1185">Reference proteome</keyword>
<sequence>MTLAKVGKATLHLSVGKVALNGWYQGGLKSQTHIIRSSWTPSSSAFKYLAVREQIFSNCQVVDDR</sequence>
<dbReference type="EMBL" id="JYDP01000014">
    <property type="protein sequence ID" value="KRZ16035.1"/>
    <property type="molecule type" value="Genomic_DNA"/>
</dbReference>
<organism evidence="1 2">
    <name type="scientific">Trichinella zimbabwensis</name>
    <dbReference type="NCBI Taxonomy" id="268475"/>
    <lineage>
        <taxon>Eukaryota</taxon>
        <taxon>Metazoa</taxon>
        <taxon>Ecdysozoa</taxon>
        <taxon>Nematoda</taxon>
        <taxon>Enoplea</taxon>
        <taxon>Dorylaimia</taxon>
        <taxon>Trichinellida</taxon>
        <taxon>Trichinellidae</taxon>
        <taxon>Trichinella</taxon>
    </lineage>
</organism>
<name>A0A0V1HZ86_9BILA</name>
<evidence type="ECO:0000313" key="1">
    <source>
        <dbReference type="EMBL" id="KRZ16035.1"/>
    </source>
</evidence>
<dbReference type="Proteomes" id="UP000055024">
    <property type="component" value="Unassembled WGS sequence"/>
</dbReference>
<protein>
    <submittedName>
        <fullName evidence="1">Uncharacterized protein</fullName>
    </submittedName>
</protein>
<comment type="caution">
    <text evidence="1">The sequence shown here is derived from an EMBL/GenBank/DDBJ whole genome shotgun (WGS) entry which is preliminary data.</text>
</comment>
<evidence type="ECO:0000313" key="2">
    <source>
        <dbReference type="Proteomes" id="UP000055024"/>
    </source>
</evidence>